<keyword evidence="6" id="KW-0645">Protease</keyword>
<evidence type="ECO:0000256" key="2">
    <source>
        <dbReference type="ARBA" id="ARBA00022703"/>
    </source>
</evidence>
<dbReference type="InterPro" id="IPR050452">
    <property type="entry name" value="Metacaspase"/>
</dbReference>
<dbReference type="GO" id="GO:0005737">
    <property type="term" value="C:cytoplasm"/>
    <property type="evidence" value="ECO:0007669"/>
    <property type="project" value="TreeGrafter"/>
</dbReference>
<evidence type="ECO:0000256" key="4">
    <source>
        <dbReference type="SAM" id="MobiDB-lite"/>
    </source>
</evidence>
<evidence type="ECO:0000313" key="6">
    <source>
        <dbReference type="EMBL" id="KAF9335315.1"/>
    </source>
</evidence>
<reference evidence="6" key="1">
    <citation type="journal article" date="2020" name="Fungal Divers.">
        <title>Resolving the Mortierellaceae phylogeny through synthesis of multi-gene phylogenetics and phylogenomics.</title>
        <authorList>
            <person name="Vandepol N."/>
            <person name="Liber J."/>
            <person name="Desiro A."/>
            <person name="Na H."/>
            <person name="Kennedy M."/>
            <person name="Barry K."/>
            <person name="Grigoriev I.V."/>
            <person name="Miller A.N."/>
            <person name="O'Donnell K."/>
            <person name="Stajich J.E."/>
            <person name="Bonito G."/>
        </authorList>
    </citation>
    <scope>NUCLEOTIDE SEQUENCE</scope>
    <source>
        <strain evidence="6">NVP1</strain>
    </source>
</reference>
<keyword evidence="2" id="KW-0053">Apoptosis</keyword>
<organism evidence="6 7">
    <name type="scientific">Podila minutissima</name>
    <dbReference type="NCBI Taxonomy" id="64525"/>
    <lineage>
        <taxon>Eukaryota</taxon>
        <taxon>Fungi</taxon>
        <taxon>Fungi incertae sedis</taxon>
        <taxon>Mucoromycota</taxon>
        <taxon>Mortierellomycotina</taxon>
        <taxon>Mortierellomycetes</taxon>
        <taxon>Mortierellales</taxon>
        <taxon>Mortierellaceae</taxon>
        <taxon>Podila</taxon>
    </lineage>
</organism>
<dbReference type="GO" id="GO:0006915">
    <property type="term" value="P:apoptotic process"/>
    <property type="evidence" value="ECO:0007669"/>
    <property type="project" value="UniProtKB-KW"/>
</dbReference>
<dbReference type="AlphaFoldDB" id="A0A9P5SQJ8"/>
<dbReference type="SUPFAM" id="SSF52129">
    <property type="entry name" value="Caspase-like"/>
    <property type="match status" value="1"/>
</dbReference>
<comment type="caution">
    <text evidence="6">The sequence shown here is derived from an EMBL/GenBank/DDBJ whole genome shotgun (WGS) entry which is preliminary data.</text>
</comment>
<dbReference type="Proteomes" id="UP000696485">
    <property type="component" value="Unassembled WGS sequence"/>
</dbReference>
<dbReference type="EMBL" id="JAAAUY010000106">
    <property type="protein sequence ID" value="KAF9335315.1"/>
    <property type="molecule type" value="Genomic_DNA"/>
</dbReference>
<evidence type="ECO:0000256" key="1">
    <source>
        <dbReference type="ARBA" id="ARBA00009005"/>
    </source>
</evidence>
<dbReference type="InterPro" id="IPR029030">
    <property type="entry name" value="Caspase-like_dom_sf"/>
</dbReference>
<feature type="compositionally biased region" description="Pro residues" evidence="4">
    <location>
        <begin position="10"/>
        <end position="75"/>
    </location>
</feature>
<dbReference type="Gene3D" id="3.40.50.12660">
    <property type="match status" value="2"/>
</dbReference>
<gene>
    <name evidence="6" type="primary">MCA1_1</name>
    <name evidence="6" type="ORF">BG006_000382</name>
</gene>
<dbReference type="Pfam" id="PF00656">
    <property type="entry name" value="Peptidase_C14"/>
    <property type="match status" value="1"/>
</dbReference>
<keyword evidence="7" id="KW-1185">Reference proteome</keyword>
<name>A0A9P5SQJ8_9FUNG</name>
<comment type="similarity">
    <text evidence="1">Belongs to the peptidase C14B family.</text>
</comment>
<evidence type="ECO:0000313" key="7">
    <source>
        <dbReference type="Proteomes" id="UP000696485"/>
    </source>
</evidence>
<protein>
    <submittedName>
        <fullName evidence="6">Ca(2+)-dependent cysteine protease</fullName>
    </submittedName>
</protein>
<evidence type="ECO:0000256" key="3">
    <source>
        <dbReference type="ARBA" id="ARBA00022807"/>
    </source>
</evidence>
<keyword evidence="3" id="KW-0378">Hydrolase</keyword>
<dbReference type="GO" id="GO:0004197">
    <property type="term" value="F:cysteine-type endopeptidase activity"/>
    <property type="evidence" value="ECO:0007669"/>
    <property type="project" value="InterPro"/>
</dbReference>
<dbReference type="PANTHER" id="PTHR48104:SF30">
    <property type="entry name" value="METACASPASE-1"/>
    <property type="match status" value="1"/>
</dbReference>
<proteinExistence type="inferred from homology"/>
<dbReference type="InterPro" id="IPR011600">
    <property type="entry name" value="Pept_C14_caspase"/>
</dbReference>
<accession>A0A9P5SQJ8</accession>
<keyword evidence="3" id="KW-0788">Thiol protease</keyword>
<feature type="domain" description="Peptidase C14 caspase" evidence="5">
    <location>
        <begin position="176"/>
        <end position="461"/>
    </location>
</feature>
<feature type="region of interest" description="Disordered" evidence="4">
    <location>
        <begin position="1"/>
        <end position="75"/>
    </location>
</feature>
<dbReference type="PANTHER" id="PTHR48104">
    <property type="entry name" value="METACASPASE-4"/>
    <property type="match status" value="1"/>
</dbReference>
<sequence length="470" mass="50275">MYPGHYQYGAPPPPQPYGAPPPQPYGAPPPGQYPPPAGYPGYPPPATPYGAPPPQYPSAGHAPPPAPYGAPPASYPPPAASYPPPAGAPYGAPPAPAPYGAPPALAPYGAPPAPAPYGAPAYPPPQPAYPPPGPYGVPQHMIAPTNVPPPPQGWAMHQSPQMVPPVNFQLSNCQGRKRALFIGINYFRQRNELRGCINDVRNIKAFLIRQYGFMEADCITLTDDQKDPTRMPTKANMIAAMQWLVRDARPNDSFFFHFSGHGGQTQDLDGDEEDGYDETIYPVDHERAGTIVDDTLHALMVRPLPAGCRLTAVMDCCHSGSAMDLPYIYSTSGQLKEATVMGDVGSGLANAGKSYLMGDLNGMIKGLSGIGKRVTNPGGRQKALREKSSPADVVMFSGCKDTQTSADTHEQGFGMTGALSFSLISSLTQNPRQTYLQLLNSVRDILRAKYSQKPQLSSSHPVDLNLMFTM</sequence>
<dbReference type="GO" id="GO:0006508">
    <property type="term" value="P:proteolysis"/>
    <property type="evidence" value="ECO:0007669"/>
    <property type="project" value="UniProtKB-KW"/>
</dbReference>
<evidence type="ECO:0000259" key="5">
    <source>
        <dbReference type="Pfam" id="PF00656"/>
    </source>
</evidence>